<dbReference type="InterPro" id="IPR011333">
    <property type="entry name" value="SKP1/BTB/POZ_sf"/>
</dbReference>
<name>A0ABN8I0K3_9NEOP</name>
<dbReference type="InterPro" id="IPR000210">
    <property type="entry name" value="BTB/POZ_dom"/>
</dbReference>
<dbReference type="PANTHER" id="PTHR23110:SF99">
    <property type="entry name" value="BROAD-COMPLEX CORE PROTEIN ISOFORM 6"/>
    <property type="match status" value="1"/>
</dbReference>
<dbReference type="Pfam" id="PF00651">
    <property type="entry name" value="BTB"/>
    <property type="match status" value="1"/>
</dbReference>
<dbReference type="PANTHER" id="PTHR23110">
    <property type="entry name" value="BTB DOMAIN TRANSCRIPTION FACTOR"/>
    <property type="match status" value="1"/>
</dbReference>
<protein>
    <recommendedName>
        <fullName evidence="3">BTB domain-containing protein</fullName>
    </recommendedName>
</protein>
<dbReference type="EMBL" id="OW152824">
    <property type="protein sequence ID" value="CAH2040607.1"/>
    <property type="molecule type" value="Genomic_DNA"/>
</dbReference>
<dbReference type="InterPro" id="IPR051095">
    <property type="entry name" value="Dros_DevTransReg"/>
</dbReference>
<sequence length="215" mass="23889">MNPCQHPIVVLRDVTHKAMKDLLQFMYHGEVSVKREDLTSFIGTAEVLQIKGLTNKETEEEDNGKAKELSQQDFNCHNDSPEAVSCTSDNFDNSTNELAENNELEHAYNEGPVDITPSLNTTIHKNSIDKEINDNCKDQTVTSNSLELKAECEDIDIVVTDPAVCTTPKSYETCRDGKNNTSVAIDYQSPQDNPTSLNSLFLDLKNLVNGKAHCP</sequence>
<feature type="non-terminal residue" evidence="4">
    <location>
        <position position="1"/>
    </location>
</feature>
<dbReference type="Gene3D" id="3.30.710.10">
    <property type="entry name" value="Potassium Channel Kv1.1, Chain A"/>
    <property type="match status" value="1"/>
</dbReference>
<evidence type="ECO:0000259" key="3">
    <source>
        <dbReference type="Pfam" id="PF00651"/>
    </source>
</evidence>
<comment type="subcellular location">
    <subcellularLocation>
        <location evidence="1">Nucleus</location>
    </subcellularLocation>
</comment>
<evidence type="ECO:0000313" key="4">
    <source>
        <dbReference type="EMBL" id="CAH2040607.1"/>
    </source>
</evidence>
<reference evidence="4" key="1">
    <citation type="submission" date="2022-03" db="EMBL/GenBank/DDBJ databases">
        <authorList>
            <person name="Martin H S."/>
        </authorList>
    </citation>
    <scope>NUCLEOTIDE SEQUENCE</scope>
</reference>
<dbReference type="SUPFAM" id="SSF54695">
    <property type="entry name" value="POZ domain"/>
    <property type="match status" value="1"/>
</dbReference>
<evidence type="ECO:0000256" key="1">
    <source>
        <dbReference type="ARBA" id="ARBA00004123"/>
    </source>
</evidence>
<keyword evidence="2" id="KW-0539">Nucleus</keyword>
<organism evidence="4 5">
    <name type="scientific">Iphiclides podalirius</name>
    <name type="common">scarce swallowtail</name>
    <dbReference type="NCBI Taxonomy" id="110791"/>
    <lineage>
        <taxon>Eukaryota</taxon>
        <taxon>Metazoa</taxon>
        <taxon>Ecdysozoa</taxon>
        <taxon>Arthropoda</taxon>
        <taxon>Hexapoda</taxon>
        <taxon>Insecta</taxon>
        <taxon>Pterygota</taxon>
        <taxon>Neoptera</taxon>
        <taxon>Endopterygota</taxon>
        <taxon>Lepidoptera</taxon>
        <taxon>Glossata</taxon>
        <taxon>Ditrysia</taxon>
        <taxon>Papilionoidea</taxon>
        <taxon>Papilionidae</taxon>
        <taxon>Papilioninae</taxon>
        <taxon>Iphiclides</taxon>
    </lineage>
</organism>
<accession>A0ABN8I0K3</accession>
<gene>
    <name evidence="4" type="ORF">IPOD504_LOCUS2676</name>
</gene>
<proteinExistence type="predicted"/>
<evidence type="ECO:0000256" key="2">
    <source>
        <dbReference type="ARBA" id="ARBA00023242"/>
    </source>
</evidence>
<dbReference type="Proteomes" id="UP000837857">
    <property type="component" value="Chromosome 12"/>
</dbReference>
<keyword evidence="5" id="KW-1185">Reference proteome</keyword>
<evidence type="ECO:0000313" key="5">
    <source>
        <dbReference type="Proteomes" id="UP000837857"/>
    </source>
</evidence>
<feature type="domain" description="BTB" evidence="3">
    <location>
        <begin position="7"/>
        <end position="59"/>
    </location>
</feature>